<name>A0A5N6NUV8_9ASTR</name>
<keyword evidence="1" id="KW-0732">Signal</keyword>
<dbReference type="SUPFAM" id="SSF54160">
    <property type="entry name" value="Chromo domain-like"/>
    <property type="match status" value="1"/>
</dbReference>
<evidence type="ECO:0000313" key="2">
    <source>
        <dbReference type="EMBL" id="KAD5318060.1"/>
    </source>
</evidence>
<keyword evidence="3" id="KW-1185">Reference proteome</keyword>
<evidence type="ECO:0000313" key="3">
    <source>
        <dbReference type="Proteomes" id="UP000326396"/>
    </source>
</evidence>
<feature type="chain" id="PRO_5024427220" description="Chromo domain-containing protein" evidence="1">
    <location>
        <begin position="19"/>
        <end position="106"/>
    </location>
</feature>
<comment type="caution">
    <text evidence="2">The sequence shown here is derived from an EMBL/GenBank/DDBJ whole genome shotgun (WGS) entry which is preliminary data.</text>
</comment>
<sequence length="106" mass="12395">MWWDVGWGLVSLRTLVFELLIQWQHRPTEETTWESYDLLKTQFPTFRLEDKSAFGERSIVKPIRVYQRRINKTQVQGVQAQAQLDLLDQLKTATGLILDQFSVVSG</sequence>
<gene>
    <name evidence="2" type="ORF">E3N88_18006</name>
</gene>
<evidence type="ECO:0000256" key="1">
    <source>
        <dbReference type="SAM" id="SignalP"/>
    </source>
</evidence>
<proteinExistence type="predicted"/>
<dbReference type="Proteomes" id="UP000326396">
    <property type="component" value="Linkage Group LG17"/>
</dbReference>
<dbReference type="EMBL" id="SZYD01000009">
    <property type="protein sequence ID" value="KAD5318060.1"/>
    <property type="molecule type" value="Genomic_DNA"/>
</dbReference>
<reference evidence="2 3" key="1">
    <citation type="submission" date="2019-05" db="EMBL/GenBank/DDBJ databases">
        <title>Mikania micrantha, genome provides insights into the molecular mechanism of rapid growth.</title>
        <authorList>
            <person name="Liu B."/>
        </authorList>
    </citation>
    <scope>NUCLEOTIDE SEQUENCE [LARGE SCALE GENOMIC DNA]</scope>
    <source>
        <strain evidence="2">NLD-2019</strain>
        <tissue evidence="2">Leaf</tissue>
    </source>
</reference>
<dbReference type="InterPro" id="IPR016197">
    <property type="entry name" value="Chromo-like_dom_sf"/>
</dbReference>
<accession>A0A5N6NUV8</accession>
<organism evidence="2 3">
    <name type="scientific">Mikania micrantha</name>
    <name type="common">bitter vine</name>
    <dbReference type="NCBI Taxonomy" id="192012"/>
    <lineage>
        <taxon>Eukaryota</taxon>
        <taxon>Viridiplantae</taxon>
        <taxon>Streptophyta</taxon>
        <taxon>Embryophyta</taxon>
        <taxon>Tracheophyta</taxon>
        <taxon>Spermatophyta</taxon>
        <taxon>Magnoliopsida</taxon>
        <taxon>eudicotyledons</taxon>
        <taxon>Gunneridae</taxon>
        <taxon>Pentapetalae</taxon>
        <taxon>asterids</taxon>
        <taxon>campanulids</taxon>
        <taxon>Asterales</taxon>
        <taxon>Asteraceae</taxon>
        <taxon>Asteroideae</taxon>
        <taxon>Heliantheae alliance</taxon>
        <taxon>Eupatorieae</taxon>
        <taxon>Mikania</taxon>
    </lineage>
</organism>
<dbReference type="OrthoDB" id="5554229at2759"/>
<protein>
    <recommendedName>
        <fullName evidence="4">Chromo domain-containing protein</fullName>
    </recommendedName>
</protein>
<feature type="signal peptide" evidence="1">
    <location>
        <begin position="1"/>
        <end position="18"/>
    </location>
</feature>
<evidence type="ECO:0008006" key="4">
    <source>
        <dbReference type="Google" id="ProtNLM"/>
    </source>
</evidence>
<dbReference type="AlphaFoldDB" id="A0A5N6NUV8"/>